<organism evidence="2 3">
    <name type="scientific">Acinetobacter seifertii</name>
    <dbReference type="NCBI Taxonomy" id="1530123"/>
    <lineage>
        <taxon>Bacteria</taxon>
        <taxon>Pseudomonadati</taxon>
        <taxon>Pseudomonadota</taxon>
        <taxon>Gammaproteobacteria</taxon>
        <taxon>Moraxellales</taxon>
        <taxon>Moraxellaceae</taxon>
        <taxon>Acinetobacter</taxon>
        <taxon>Acinetobacter calcoaceticus/baumannii complex</taxon>
    </lineage>
</organism>
<proteinExistence type="predicted"/>
<evidence type="ECO:0000313" key="2">
    <source>
        <dbReference type="EMBL" id="QNX05184.1"/>
    </source>
</evidence>
<evidence type="ECO:0000259" key="1">
    <source>
        <dbReference type="PROSITE" id="PS50234"/>
    </source>
</evidence>
<evidence type="ECO:0000313" key="3">
    <source>
        <dbReference type="Proteomes" id="UP000516862"/>
    </source>
</evidence>
<dbReference type="EMBL" id="CP061561">
    <property type="protein sequence ID" value="QNX05184.1"/>
    <property type="molecule type" value="Genomic_DNA"/>
</dbReference>
<protein>
    <submittedName>
        <fullName evidence="2">VWA domain-containing protein</fullName>
    </submittedName>
</protein>
<reference evidence="2 3" key="2">
    <citation type="submission" date="2020-09" db="EMBL/GenBank/DDBJ databases">
        <authorList>
            <person name="Chen F.-J."/>
            <person name="Lee Y.-T."/>
        </authorList>
    </citation>
    <scope>NUCLEOTIDE SEQUENCE [LARGE SCALE GENOMIC DNA]</scope>
    <source>
        <strain evidence="2 3">AS73</strain>
    </source>
</reference>
<dbReference type="InterPro" id="IPR036465">
    <property type="entry name" value="vWFA_dom_sf"/>
</dbReference>
<dbReference type="Gene3D" id="3.40.50.410">
    <property type="entry name" value="von Willebrand factor, type A domain"/>
    <property type="match status" value="1"/>
</dbReference>
<dbReference type="AlphaFoldDB" id="A0A7H2PQQ1"/>
<dbReference type="RefSeq" id="WP_068557572.1">
    <property type="nucleotide sequence ID" value="NZ_BKEE01000022.1"/>
</dbReference>
<dbReference type="InterPro" id="IPR002035">
    <property type="entry name" value="VWF_A"/>
</dbReference>
<dbReference type="SUPFAM" id="SSF53300">
    <property type="entry name" value="vWA-like"/>
    <property type="match status" value="1"/>
</dbReference>
<dbReference type="PROSITE" id="PS50234">
    <property type="entry name" value="VWFA"/>
    <property type="match status" value="1"/>
</dbReference>
<gene>
    <name evidence="2" type="ORF">IC796_18200</name>
</gene>
<reference evidence="3" key="1">
    <citation type="submission" date="2020-09" db="EMBL/GenBank/DDBJ databases">
        <title>Clinical and molecular characterization of Acinetobacter seifertii in Taiwan.</title>
        <authorList>
            <person name="Li L.-H."/>
            <person name="Yang Y.-S."/>
            <person name="Sun J.-R."/>
            <person name="Huang T.-W."/>
            <person name="Huang W.-C."/>
            <person name="Wang Y.-C."/>
            <person name="Kuo T.-H."/>
            <person name="Kuo S.-C."/>
            <person name="Chen T.-L."/>
        </authorList>
    </citation>
    <scope>NUCLEOTIDE SEQUENCE [LARGE SCALE GENOMIC DNA]</scope>
    <source>
        <strain evidence="3">AS73</strain>
    </source>
</reference>
<sequence length="277" mass="30177">MSHEAQISRTSPTAFLFLVDQSGSMMDKMSSGKTKAEFVSDVLNKTLMDLITRCSKSEGIRDYFDIGVLGYGHQGVSNGFSGTLGNQVMNPISLLEQNPLRIEDRKRKMDDGAGGILEVAVKFPMWFEPTANGGTPMRAALTKAAEELANWCDAHPDSYPPTILHVTDGESNDGDPEEIANHLAQIGTNDGSVLIYNLHVSALSNSPIILPSSEHVLPDAYSKMLFRMSSELPVHLVGYAQDKGFKVSGESRGFIFNAEASDIVDFFDIGTRASQLR</sequence>
<dbReference type="Proteomes" id="UP000516862">
    <property type="component" value="Chromosome"/>
</dbReference>
<dbReference type="CDD" id="cd00198">
    <property type="entry name" value="vWFA"/>
    <property type="match status" value="1"/>
</dbReference>
<name>A0A7H2PQQ1_9GAMM</name>
<accession>A0A7H2PQQ1</accession>
<feature type="domain" description="VWFA" evidence="1">
    <location>
        <begin position="14"/>
        <end position="201"/>
    </location>
</feature>